<comment type="similarity">
    <text evidence="2 5">Belongs to the glycosyl hydrolase 37 family.</text>
</comment>
<dbReference type="Pfam" id="PF01204">
    <property type="entry name" value="Trehalase"/>
    <property type="match status" value="1"/>
</dbReference>
<dbReference type="InterPro" id="IPR001661">
    <property type="entry name" value="Glyco_hydro_37"/>
</dbReference>
<dbReference type="SUPFAM" id="SSF48208">
    <property type="entry name" value="Six-hairpin glycosidases"/>
    <property type="match status" value="1"/>
</dbReference>
<keyword evidence="3 5" id="KW-0378">Hydrolase</keyword>
<dbReference type="GO" id="GO:0005737">
    <property type="term" value="C:cytoplasm"/>
    <property type="evidence" value="ECO:0007669"/>
    <property type="project" value="InterPro"/>
</dbReference>
<organism evidence="8 9">
    <name type="scientific">Dioszegia hungarica</name>
    <dbReference type="NCBI Taxonomy" id="4972"/>
    <lineage>
        <taxon>Eukaryota</taxon>
        <taxon>Fungi</taxon>
        <taxon>Dikarya</taxon>
        <taxon>Basidiomycota</taxon>
        <taxon>Agaricomycotina</taxon>
        <taxon>Tremellomycetes</taxon>
        <taxon>Tremellales</taxon>
        <taxon>Bulleribasidiaceae</taxon>
        <taxon>Dioszegia</taxon>
    </lineage>
</organism>
<dbReference type="InterPro" id="IPR012341">
    <property type="entry name" value="6hp_glycosidase-like_sf"/>
</dbReference>
<dbReference type="RefSeq" id="XP_052947902.1">
    <property type="nucleotide sequence ID" value="XM_053086592.1"/>
</dbReference>
<dbReference type="PROSITE" id="PS00928">
    <property type="entry name" value="TREHALASE_2"/>
    <property type="match status" value="1"/>
</dbReference>
<dbReference type="GO" id="GO:0005993">
    <property type="term" value="P:trehalose catabolic process"/>
    <property type="evidence" value="ECO:0007669"/>
    <property type="project" value="InterPro"/>
</dbReference>
<dbReference type="InterPro" id="IPR018232">
    <property type="entry name" value="Glyco_hydro_37_CS"/>
</dbReference>
<dbReference type="InterPro" id="IPR011120">
    <property type="entry name" value="Trehalase_Ca-bd"/>
</dbReference>
<evidence type="ECO:0000256" key="6">
    <source>
        <dbReference type="SAM" id="MobiDB-lite"/>
    </source>
</evidence>
<evidence type="ECO:0000256" key="1">
    <source>
        <dbReference type="ARBA" id="ARBA00001576"/>
    </source>
</evidence>
<dbReference type="EMBL" id="JAKWFO010000003">
    <property type="protein sequence ID" value="KAI9638125.1"/>
    <property type="molecule type" value="Genomic_DNA"/>
</dbReference>
<evidence type="ECO:0000256" key="3">
    <source>
        <dbReference type="ARBA" id="ARBA00022801"/>
    </source>
</evidence>
<dbReference type="GO" id="GO:0004555">
    <property type="term" value="F:alpha,alpha-trehalase activity"/>
    <property type="evidence" value="ECO:0007669"/>
    <property type="project" value="UniProtKB-EC"/>
</dbReference>
<dbReference type="Pfam" id="PF07492">
    <property type="entry name" value="Trehalase_Ca-bi"/>
    <property type="match status" value="1"/>
</dbReference>
<reference evidence="8" key="1">
    <citation type="journal article" date="2022" name="G3 (Bethesda)">
        <title>High quality genome of the basidiomycete yeast Dioszegia hungarica PDD-24b-2 isolated from cloud water.</title>
        <authorList>
            <person name="Jarrige D."/>
            <person name="Haridas S."/>
            <person name="Bleykasten-Grosshans C."/>
            <person name="Joly M."/>
            <person name="Nadalig T."/>
            <person name="Sancelme M."/>
            <person name="Vuilleumier S."/>
            <person name="Grigoriev I.V."/>
            <person name="Amato P."/>
            <person name="Bringel F."/>
        </authorList>
    </citation>
    <scope>NUCLEOTIDE SEQUENCE</scope>
    <source>
        <strain evidence="8">PDD-24b-2</strain>
    </source>
</reference>
<comment type="caution">
    <text evidence="8">The sequence shown here is derived from an EMBL/GenBank/DDBJ whole genome shotgun (WGS) entry which is preliminary data.</text>
</comment>
<feature type="compositionally biased region" description="Polar residues" evidence="6">
    <location>
        <begin position="68"/>
        <end position="84"/>
    </location>
</feature>
<feature type="domain" description="Neutral trehalase Ca2+ binding" evidence="7">
    <location>
        <begin position="185"/>
        <end position="214"/>
    </location>
</feature>
<gene>
    <name evidence="8" type="ORF">MKK02DRAFT_22595</name>
</gene>
<keyword evidence="4 5" id="KW-0326">Glycosidase</keyword>
<dbReference type="PRINTS" id="PR00744">
    <property type="entry name" value="GLHYDRLASE37"/>
</dbReference>
<feature type="compositionally biased region" description="Basic and acidic residues" evidence="6">
    <location>
        <begin position="868"/>
        <end position="878"/>
    </location>
</feature>
<dbReference type="PANTHER" id="PTHR23403">
    <property type="entry name" value="TREHALASE"/>
    <property type="match status" value="1"/>
</dbReference>
<comment type="catalytic activity">
    <reaction evidence="1 5">
        <text>alpha,alpha-trehalose + H2O = alpha-D-glucose + beta-D-glucose</text>
        <dbReference type="Rhea" id="RHEA:32675"/>
        <dbReference type="ChEBI" id="CHEBI:15377"/>
        <dbReference type="ChEBI" id="CHEBI:15903"/>
        <dbReference type="ChEBI" id="CHEBI:16551"/>
        <dbReference type="ChEBI" id="CHEBI:17925"/>
        <dbReference type="EC" id="3.2.1.28"/>
    </reaction>
</comment>
<proteinExistence type="inferred from homology"/>
<evidence type="ECO:0000313" key="9">
    <source>
        <dbReference type="Proteomes" id="UP001164286"/>
    </source>
</evidence>
<accession>A0AA38HCN5</accession>
<dbReference type="PANTHER" id="PTHR23403:SF6">
    <property type="entry name" value="CYTOSOLIC NEUTRAL TREHALASE-RELATED"/>
    <property type="match status" value="1"/>
</dbReference>
<dbReference type="GeneID" id="77725793"/>
<dbReference type="Gene3D" id="1.50.10.10">
    <property type="match status" value="1"/>
</dbReference>
<dbReference type="Proteomes" id="UP001164286">
    <property type="component" value="Unassembled WGS sequence"/>
</dbReference>
<evidence type="ECO:0000256" key="2">
    <source>
        <dbReference type="ARBA" id="ARBA00005615"/>
    </source>
</evidence>
<dbReference type="InterPro" id="IPR008928">
    <property type="entry name" value="6-hairpin_glycosidase_sf"/>
</dbReference>
<protein>
    <recommendedName>
        <fullName evidence="5">Trehalase</fullName>
        <ecNumber evidence="5">3.2.1.28</ecNumber>
    </recommendedName>
    <alternativeName>
        <fullName evidence="5">Alpha-trehalose glucohydrolase</fullName>
    </alternativeName>
</protein>
<dbReference type="EC" id="3.2.1.28" evidence="5"/>
<sequence length="893" mass="101423">MSRNGLADGRAKVSFLCANLSSTDSQIPLPKNLLFIEPGVTPNSVNNTPTNGDQNDPLAQAGAALPSRKSTGDSSKTTTPTEQAPSRPAVQPLEDETIHKLERIGKINDREKQLPHVHAEPNEYYGGNQVWSRARTFSNVGTEGFKKGRPQHMDGEVIGRNRRLSHDEISASAPRRFLVDVEETMRIVLEQEDTDANFQISIYDSGPKLLALGTASSNAHKFFDIRGTYMLSNLLQELALARDYGRKRIVLDEARLAENPVDRLSRMIKNSFWNALTRRIDGEGLEVACADPKNRSRVLRSRIYVPHGEEEQAEYYRQISREKPNLNLEVIVLPVHCDEPSFVKTLNDYPGILALAMQKKVDPVTKQSKLEALPFVVPGARFNEMYYWDSYFMALGLLVDGRLDLAMSIVEHCIFQIKYYNKVLNGNRTYYLCRSQPPFLTDLAVQIYNQHQDRDALKPWLKRAIQAAIKEYHCYWLVEPSLDVKSGLSRYRPVGEGVPPETEASHFTHILQPFAQKLGISVNEYIDGYNDKTIHEPELDEYFMHDRGVRESGHDTSYRLDRKCADLATVDLNSLLYKYESDIATAIEQVFGDELELDDEFDLTPWPITAEAYAPGAPRERSTSRKQTSAEWKARLEKRKEAMNELCWNEGQGMYFDYDCKAEKQTRYESVTTLFPLWAGCASEAQAFRLVDSALPKFEVAGGLVSGTEESRGIISLDRPNRQWDYPFAWPPHQIMAWVGLERYGLDVHASRLAYRWVYMMTLSFVDFNGIVPEKFDAVELSHMVDAEYGNQGTDFRYVPREGFGWMNSAYQVGLQFLSVGMRRALAACVPPWVFFNLPAPDFPSARRRRAEREERELQAAAQGQGGEPKKSVHHEPPSLEQAIANLKLEHAQ</sequence>
<evidence type="ECO:0000256" key="4">
    <source>
        <dbReference type="ARBA" id="ARBA00023295"/>
    </source>
</evidence>
<dbReference type="GO" id="GO:0005509">
    <property type="term" value="F:calcium ion binding"/>
    <property type="evidence" value="ECO:0007669"/>
    <property type="project" value="InterPro"/>
</dbReference>
<evidence type="ECO:0000259" key="7">
    <source>
        <dbReference type="Pfam" id="PF07492"/>
    </source>
</evidence>
<feature type="region of interest" description="Disordered" evidence="6">
    <location>
        <begin position="847"/>
        <end position="893"/>
    </location>
</feature>
<name>A0AA38HCN5_9TREE</name>
<evidence type="ECO:0000256" key="5">
    <source>
        <dbReference type="RuleBase" id="RU361180"/>
    </source>
</evidence>
<keyword evidence="9" id="KW-1185">Reference proteome</keyword>
<feature type="region of interest" description="Disordered" evidence="6">
    <location>
        <begin position="44"/>
        <end position="97"/>
    </location>
</feature>
<dbReference type="AlphaFoldDB" id="A0AA38HCN5"/>
<evidence type="ECO:0000313" key="8">
    <source>
        <dbReference type="EMBL" id="KAI9638125.1"/>
    </source>
</evidence>